<name>C4GIS1_9NEIS</name>
<evidence type="ECO:0000313" key="2">
    <source>
        <dbReference type="Proteomes" id="UP000003009"/>
    </source>
</evidence>
<gene>
    <name evidence="1" type="ORF">GCWU000324_01942</name>
</gene>
<evidence type="ECO:0000313" key="1">
    <source>
        <dbReference type="EMBL" id="EEP67693.1"/>
    </source>
</evidence>
<dbReference type="EMBL" id="ACJW02000003">
    <property type="protein sequence ID" value="EEP67693.1"/>
    <property type="molecule type" value="Genomic_DNA"/>
</dbReference>
<comment type="caution">
    <text evidence="1">The sequence shown here is derived from an EMBL/GenBank/DDBJ whole genome shotgun (WGS) entry which is preliminary data.</text>
</comment>
<dbReference type="STRING" id="629741.GCWU000324_01942"/>
<dbReference type="Proteomes" id="UP000003009">
    <property type="component" value="Unassembled WGS sequence"/>
</dbReference>
<dbReference type="AlphaFoldDB" id="C4GIS1"/>
<sequence>MDERAAEIGSLKMQNRVASNQAVFCFSGCLYSAVAARRHFGNEQTQPDAANHLAAFRRCFILVFRLP</sequence>
<organism evidence="1 2">
    <name type="scientific">Kingella oralis ATCC 51147</name>
    <dbReference type="NCBI Taxonomy" id="629741"/>
    <lineage>
        <taxon>Bacteria</taxon>
        <taxon>Pseudomonadati</taxon>
        <taxon>Pseudomonadota</taxon>
        <taxon>Betaproteobacteria</taxon>
        <taxon>Neisseriales</taxon>
        <taxon>Neisseriaceae</taxon>
        <taxon>Kingella</taxon>
    </lineage>
</organism>
<keyword evidence="2" id="KW-1185">Reference proteome</keyword>
<dbReference type="HOGENOM" id="CLU_2806741_0_0_4"/>
<reference evidence="1" key="1">
    <citation type="submission" date="2009-04" db="EMBL/GenBank/DDBJ databases">
        <authorList>
            <person name="Weinstock G."/>
            <person name="Sodergren E."/>
            <person name="Clifton S."/>
            <person name="Fulton L."/>
            <person name="Fulton B."/>
            <person name="Courtney L."/>
            <person name="Fronick C."/>
            <person name="Harrison M."/>
            <person name="Strong C."/>
            <person name="Farmer C."/>
            <person name="Delahaunty K."/>
            <person name="Markovic C."/>
            <person name="Hall O."/>
            <person name="Minx P."/>
            <person name="Tomlinson C."/>
            <person name="Mitreva M."/>
            <person name="Nelson J."/>
            <person name="Hou S."/>
            <person name="Wollam A."/>
            <person name="Pepin K.H."/>
            <person name="Johnson M."/>
            <person name="Bhonagiri V."/>
            <person name="Nash W.E."/>
            <person name="Warren W."/>
            <person name="Chinwalla A."/>
            <person name="Mardis E.R."/>
            <person name="Wilson R.K."/>
        </authorList>
    </citation>
    <scope>NUCLEOTIDE SEQUENCE [LARGE SCALE GENOMIC DNA]</scope>
    <source>
        <strain evidence="1">ATCC 51147</strain>
    </source>
</reference>
<proteinExistence type="predicted"/>
<accession>C4GIS1</accession>
<protein>
    <submittedName>
        <fullName evidence="1">Uncharacterized protein</fullName>
    </submittedName>
</protein>